<keyword evidence="1" id="KW-1188">Viral release from host cell</keyword>
<name>A0A380H937_9STAP</name>
<dbReference type="PANTHER" id="PTHR41328:SF2">
    <property type="entry name" value="TERMINASE SMALL SUBUNIT"/>
    <property type="match status" value="1"/>
</dbReference>
<proteinExistence type="predicted"/>
<dbReference type="EMBL" id="UHDZ01000001">
    <property type="protein sequence ID" value="SUM74572.1"/>
    <property type="molecule type" value="Genomic_DNA"/>
</dbReference>
<dbReference type="GO" id="GO:0051276">
    <property type="term" value="P:chromosome organization"/>
    <property type="evidence" value="ECO:0007669"/>
    <property type="project" value="InterPro"/>
</dbReference>
<dbReference type="InterPro" id="IPR005335">
    <property type="entry name" value="Terminase_ssu"/>
</dbReference>
<dbReference type="PANTHER" id="PTHR41328">
    <property type="entry name" value="TERMINASE SMALL SUBUNIT-RELATED"/>
    <property type="match status" value="1"/>
</dbReference>
<dbReference type="InterPro" id="IPR038713">
    <property type="entry name" value="Terminase_Gp1_N_sf"/>
</dbReference>
<evidence type="ECO:0000313" key="3">
    <source>
        <dbReference type="EMBL" id="SUM74572.1"/>
    </source>
</evidence>
<dbReference type="RefSeq" id="WP_115314051.1">
    <property type="nucleotide sequence ID" value="NZ_CP066042.1"/>
</dbReference>
<evidence type="ECO:0000313" key="4">
    <source>
        <dbReference type="Proteomes" id="UP000255425"/>
    </source>
</evidence>
<reference evidence="3 4" key="1">
    <citation type="submission" date="2018-06" db="EMBL/GenBank/DDBJ databases">
        <authorList>
            <consortium name="Pathogen Informatics"/>
            <person name="Doyle S."/>
        </authorList>
    </citation>
    <scope>NUCLEOTIDE SEQUENCE [LARGE SCALE GENOMIC DNA]</scope>
    <source>
        <strain evidence="3 4">NCTC11807</strain>
    </source>
</reference>
<dbReference type="InterPro" id="IPR052404">
    <property type="entry name" value="SPP1-like_terminase"/>
</dbReference>
<protein>
    <submittedName>
        <fullName evidence="3">Terminase, superantigen-encoding pathogenicity islands SaPI</fullName>
    </submittedName>
</protein>
<keyword evidence="2" id="KW-0231">Viral genome packaging</keyword>
<dbReference type="AlphaFoldDB" id="A0A380H937"/>
<dbReference type="Gene3D" id="1.10.10.1400">
    <property type="entry name" value="Terminase, small subunit, N-terminal DNA-binding domain, HTH motif"/>
    <property type="match status" value="1"/>
</dbReference>
<dbReference type="GeneID" id="63935475"/>
<accession>A0A380H937</accession>
<evidence type="ECO:0000256" key="2">
    <source>
        <dbReference type="ARBA" id="ARBA00023219"/>
    </source>
</evidence>
<evidence type="ECO:0000256" key="1">
    <source>
        <dbReference type="ARBA" id="ARBA00022612"/>
    </source>
</evidence>
<dbReference type="Pfam" id="PF03592">
    <property type="entry name" value="Terminase_2"/>
    <property type="match status" value="1"/>
</dbReference>
<keyword evidence="4" id="KW-1185">Reference proteome</keyword>
<sequence>MSKLNPRQEKFVSEYLKTLNITQSAIKAGYSPHTASEQGSRLLKNKKVAKYIDEQRKRIIDEGVLSANELLHILSNAAVGDESEVREVVVKRGEFQRNPDTDRMNLVYNEHVEMVEVPIKPSDRLRARDMLGKYHKLFTEKKEFTGDTPVIVNIGEWNEGDEEDQQRELDKIKENYPNRKMIVNNVPLED</sequence>
<dbReference type="Proteomes" id="UP000255425">
    <property type="component" value="Unassembled WGS sequence"/>
</dbReference>
<gene>
    <name evidence="3" type="ORF">NCTC11807_02671</name>
</gene>
<organism evidence="3 4">
    <name type="scientific">Staphylococcus saccharolyticus</name>
    <dbReference type="NCBI Taxonomy" id="33028"/>
    <lineage>
        <taxon>Bacteria</taxon>
        <taxon>Bacillati</taxon>
        <taxon>Bacillota</taxon>
        <taxon>Bacilli</taxon>
        <taxon>Bacillales</taxon>
        <taxon>Staphylococcaceae</taxon>
        <taxon>Staphylococcus</taxon>
    </lineage>
</organism>